<dbReference type="PANTHER" id="PTHR46825">
    <property type="entry name" value="D-ALANYL-D-ALANINE-CARBOXYPEPTIDASE/ENDOPEPTIDASE AMPH"/>
    <property type="match status" value="1"/>
</dbReference>
<dbReference type="InterPro" id="IPR050491">
    <property type="entry name" value="AmpC-like"/>
</dbReference>
<dbReference type="STRING" id="76021.BS329_36930"/>
<proteinExistence type="predicted"/>
<evidence type="ECO:0000259" key="1">
    <source>
        <dbReference type="Pfam" id="PF00144"/>
    </source>
</evidence>
<feature type="domain" description="Beta-lactamase-related" evidence="1">
    <location>
        <begin position="22"/>
        <end position="319"/>
    </location>
</feature>
<comment type="caution">
    <text evidence="2">The sequence shown here is derived from an EMBL/GenBank/DDBJ whole genome shotgun (WGS) entry which is preliminary data.</text>
</comment>
<gene>
    <name evidence="2" type="ORF">BS329_36930</name>
</gene>
<dbReference type="GO" id="GO:0016787">
    <property type="term" value="F:hydrolase activity"/>
    <property type="evidence" value="ECO:0007669"/>
    <property type="project" value="UniProtKB-KW"/>
</dbReference>
<dbReference type="Gene3D" id="3.40.710.10">
    <property type="entry name" value="DD-peptidase/beta-lactamase superfamily"/>
    <property type="match status" value="1"/>
</dbReference>
<dbReference type="Pfam" id="PF00144">
    <property type="entry name" value="Beta-lactamase"/>
    <property type="match status" value="1"/>
</dbReference>
<keyword evidence="2" id="KW-0378">Hydrolase</keyword>
<dbReference type="AlphaFoldDB" id="A0A1R0KFP4"/>
<sequence>MRSVQERYESPSRHPVRAQDLQRVLNRLVTRHRVPGAQLAVLRDGLKTVVQTGVEHQDRQRPMRASSAVPTGSITKLATATVVMALVADDDLELDQPVGELLGVSGLSDRITPWNLLSHTSGLPSDPADVTSACLREVRAAVSVCPPGTAFSYSNLGYALVGALIEAVTGMSWREAVEAIVLRPLEIEPAYNGGERVVSGHAHATGPAAARPVEQSLAPMLEPAGALALSADDLVELGRVHLGKPGLLDVVTAADMHRRVPDADPFGLADGWGLGIAHYEGDDDLWLGHDGTADGTSCHLRIDQSGACVVAFTANGAAGTALWQDLVPELRTLGLMLPLQRPLTVTGPVPFPAGDFGTYRNGAIDYTIRPDDRGGAVLVVDGEIFADCTLHEDATFTVRDPATGRVTPCGRLRGAPGAATAIEVGGRRARRL</sequence>
<protein>
    <submittedName>
        <fullName evidence="2">Serine hydrolase</fullName>
    </submittedName>
</protein>
<dbReference type="InterPro" id="IPR012338">
    <property type="entry name" value="Beta-lactam/transpept-like"/>
</dbReference>
<dbReference type="EMBL" id="MQUQ01000027">
    <property type="protein sequence ID" value="OLZ44269.1"/>
    <property type="molecule type" value="Genomic_DNA"/>
</dbReference>
<dbReference type="OrthoDB" id="262125at2"/>
<dbReference type="PANTHER" id="PTHR46825:SF9">
    <property type="entry name" value="BETA-LACTAMASE-RELATED DOMAIN-CONTAINING PROTEIN"/>
    <property type="match status" value="1"/>
</dbReference>
<keyword evidence="3" id="KW-1185">Reference proteome</keyword>
<name>A0A1R0KFP4_9PSEU</name>
<dbReference type="Proteomes" id="UP000187486">
    <property type="component" value="Unassembled WGS sequence"/>
</dbReference>
<organism evidence="2 3">
    <name type="scientific">Amycolatopsis coloradensis</name>
    <dbReference type="NCBI Taxonomy" id="76021"/>
    <lineage>
        <taxon>Bacteria</taxon>
        <taxon>Bacillati</taxon>
        <taxon>Actinomycetota</taxon>
        <taxon>Actinomycetes</taxon>
        <taxon>Pseudonocardiales</taxon>
        <taxon>Pseudonocardiaceae</taxon>
        <taxon>Amycolatopsis</taxon>
    </lineage>
</organism>
<dbReference type="SUPFAM" id="SSF56601">
    <property type="entry name" value="beta-lactamase/transpeptidase-like"/>
    <property type="match status" value="1"/>
</dbReference>
<evidence type="ECO:0000313" key="2">
    <source>
        <dbReference type="EMBL" id="OLZ44269.1"/>
    </source>
</evidence>
<evidence type="ECO:0000313" key="3">
    <source>
        <dbReference type="Proteomes" id="UP000187486"/>
    </source>
</evidence>
<reference evidence="2 3" key="1">
    <citation type="submission" date="2016-01" db="EMBL/GenBank/DDBJ databases">
        <title>Amycolatopsis coloradensis genome sequencing and assembly.</title>
        <authorList>
            <person name="Mayilraj S."/>
        </authorList>
    </citation>
    <scope>NUCLEOTIDE SEQUENCE [LARGE SCALE GENOMIC DNA]</scope>
    <source>
        <strain evidence="2 3">DSM 44225</strain>
    </source>
</reference>
<accession>A0A1R0KFP4</accession>
<dbReference type="RefSeq" id="WP_076167640.1">
    <property type="nucleotide sequence ID" value="NZ_JBEZVB010000032.1"/>
</dbReference>
<dbReference type="InterPro" id="IPR001466">
    <property type="entry name" value="Beta-lactam-related"/>
</dbReference>